<dbReference type="Pfam" id="PF10442">
    <property type="entry name" value="FIST_C"/>
    <property type="match status" value="1"/>
</dbReference>
<dbReference type="PANTHER" id="PTHR40252:SF2">
    <property type="entry name" value="BLR0328 PROTEIN"/>
    <property type="match status" value="1"/>
</dbReference>
<dbReference type="SMART" id="SM00897">
    <property type="entry name" value="FIST"/>
    <property type="match status" value="1"/>
</dbReference>
<organism evidence="3 4">
    <name type="scientific">Methylobacter tundripaludum</name>
    <dbReference type="NCBI Taxonomy" id="173365"/>
    <lineage>
        <taxon>Bacteria</taxon>
        <taxon>Pseudomonadati</taxon>
        <taxon>Pseudomonadota</taxon>
        <taxon>Gammaproteobacteria</taxon>
        <taxon>Methylococcales</taxon>
        <taxon>Methylococcaceae</taxon>
        <taxon>Methylobacter</taxon>
    </lineage>
</organism>
<evidence type="ECO:0008006" key="5">
    <source>
        <dbReference type="Google" id="ProtNLM"/>
    </source>
</evidence>
<proteinExistence type="predicted"/>
<reference evidence="3 4" key="1">
    <citation type="submission" date="2018-02" db="EMBL/GenBank/DDBJ databases">
        <title>Subsurface microbial communities from deep shales in Ohio and West Virginia, USA.</title>
        <authorList>
            <person name="Wrighton K."/>
        </authorList>
    </citation>
    <scope>NUCLEOTIDE SEQUENCE [LARGE SCALE GENOMIC DNA]</scope>
    <source>
        <strain evidence="3 4">OWC-DMM</strain>
    </source>
</reference>
<dbReference type="SMART" id="SM01204">
    <property type="entry name" value="FIST_C"/>
    <property type="match status" value="1"/>
</dbReference>
<dbReference type="InterPro" id="IPR019494">
    <property type="entry name" value="FIST_C"/>
</dbReference>
<evidence type="ECO:0000313" key="4">
    <source>
        <dbReference type="Proteomes" id="UP000240010"/>
    </source>
</evidence>
<evidence type="ECO:0000259" key="2">
    <source>
        <dbReference type="SMART" id="SM01204"/>
    </source>
</evidence>
<accession>A0A2S6HBY3</accession>
<dbReference type="RefSeq" id="WP_104429425.1">
    <property type="nucleotide sequence ID" value="NZ_PTIZ01000007.1"/>
</dbReference>
<dbReference type="PANTHER" id="PTHR40252">
    <property type="entry name" value="BLR0328 PROTEIN"/>
    <property type="match status" value="1"/>
</dbReference>
<protein>
    <recommendedName>
        <fullName evidence="5">FIST domain containing protein</fullName>
    </recommendedName>
</protein>
<comment type="caution">
    <text evidence="3">The sequence shown here is derived from an EMBL/GenBank/DDBJ whole genome shotgun (WGS) entry which is preliminary data.</text>
</comment>
<dbReference type="Proteomes" id="UP000240010">
    <property type="component" value="Unassembled WGS sequence"/>
</dbReference>
<feature type="domain" description="FIST C-domain" evidence="2">
    <location>
        <begin position="234"/>
        <end position="364"/>
    </location>
</feature>
<dbReference type="NCBIfam" id="NF041558">
    <property type="entry name" value="NosP"/>
    <property type="match status" value="1"/>
</dbReference>
<dbReference type="Pfam" id="PF08495">
    <property type="entry name" value="FIST"/>
    <property type="match status" value="1"/>
</dbReference>
<dbReference type="InterPro" id="IPR013702">
    <property type="entry name" value="FIST_domain_N"/>
</dbReference>
<name>A0A2S6HBY3_9GAMM</name>
<gene>
    <name evidence="3" type="ORF">B0F87_107146</name>
</gene>
<dbReference type="EMBL" id="PTIZ01000007">
    <property type="protein sequence ID" value="PPK74903.1"/>
    <property type="molecule type" value="Genomic_DNA"/>
</dbReference>
<sequence>MTNPNKIRMFQSRATDAKLAVQEFHAAVAQQDMALVVFFCSSKYDLDLLAAEMRRLFAGVQVIGCTTAGEIGPAGYCQHSLSGVSFPEASCVAVSGLLDQLSEFDITKGHDFAQTLLQRLESKASNPSPDHSFALLLIDGMSGREERVAHALQYTLGKITLFGGSAGDDQKFAKTYVYSNGNFHTDSAALVLVNTALPFKIFKTHHFVSTDERFVVTEADPAKRIVKEINGLPAATEYARLVGVAINEFNSKDFAFPSVVVKIGGTDYVRSIQKANADGSLTFYCAIETGLVLRVAHGVNLVANLEQTFDAIRTEIGSTQLVLGCDCILRNLEVSKNGLKDHVMEIFQRNNTIGFSSYGEQFRGIHNNQTFTGCAFGSASEIETGTRDG</sequence>
<evidence type="ECO:0000313" key="3">
    <source>
        <dbReference type="EMBL" id="PPK74903.1"/>
    </source>
</evidence>
<dbReference type="AlphaFoldDB" id="A0A2S6HBY3"/>
<evidence type="ECO:0000259" key="1">
    <source>
        <dbReference type="SMART" id="SM00897"/>
    </source>
</evidence>
<feature type="domain" description="FIST" evidence="1">
    <location>
        <begin position="32"/>
        <end position="233"/>
    </location>
</feature>